<accession>A0A7S1LY73</accession>
<gene>
    <name evidence="2" type="ORF">ACAT0790_LOCUS14345</name>
</gene>
<organism evidence="2">
    <name type="scientific">Alexandrium catenella</name>
    <name type="common">Red tide dinoflagellate</name>
    <name type="synonym">Gonyaulax catenella</name>
    <dbReference type="NCBI Taxonomy" id="2925"/>
    <lineage>
        <taxon>Eukaryota</taxon>
        <taxon>Sar</taxon>
        <taxon>Alveolata</taxon>
        <taxon>Dinophyceae</taxon>
        <taxon>Gonyaulacales</taxon>
        <taxon>Pyrocystaceae</taxon>
        <taxon>Alexandrium</taxon>
    </lineage>
</organism>
<dbReference type="EMBL" id="HBGE01023738">
    <property type="protein sequence ID" value="CAD9114911.1"/>
    <property type="molecule type" value="Transcribed_RNA"/>
</dbReference>
<proteinExistence type="predicted"/>
<protein>
    <submittedName>
        <fullName evidence="2">Uncharacterized protein</fullName>
    </submittedName>
</protein>
<sequence length="111" mass="12011">MHIDAVPQHVQRRGSRGFSYRLTDCSDRVVEGEIMDGRERIALQLVIVSIVGQRLAPSGDARSHNTFPRKERLGKQPNVGGTATEGGSATDRCRVAFARIIDGVVGHGGKC</sequence>
<evidence type="ECO:0000313" key="2">
    <source>
        <dbReference type="EMBL" id="CAD9114911.1"/>
    </source>
</evidence>
<reference evidence="2" key="1">
    <citation type="submission" date="2021-01" db="EMBL/GenBank/DDBJ databases">
        <authorList>
            <person name="Corre E."/>
            <person name="Pelletier E."/>
            <person name="Niang G."/>
            <person name="Scheremetjew M."/>
            <person name="Finn R."/>
            <person name="Kale V."/>
            <person name="Holt S."/>
            <person name="Cochrane G."/>
            <person name="Meng A."/>
            <person name="Brown T."/>
            <person name="Cohen L."/>
        </authorList>
    </citation>
    <scope>NUCLEOTIDE SEQUENCE</scope>
    <source>
        <strain evidence="2">OF101</strain>
    </source>
</reference>
<evidence type="ECO:0000256" key="1">
    <source>
        <dbReference type="SAM" id="MobiDB-lite"/>
    </source>
</evidence>
<dbReference type="AlphaFoldDB" id="A0A7S1LY73"/>
<name>A0A7S1LY73_ALECA</name>
<feature type="region of interest" description="Disordered" evidence="1">
    <location>
        <begin position="57"/>
        <end position="87"/>
    </location>
</feature>